<reference evidence="1" key="1">
    <citation type="submission" date="2021-01" db="EMBL/GenBank/DDBJ databases">
        <authorList>
            <consortium name="Genoscope - CEA"/>
            <person name="William W."/>
        </authorList>
    </citation>
    <scope>NUCLEOTIDE SEQUENCE</scope>
</reference>
<dbReference type="PANTHER" id="PTHR10131:SF94">
    <property type="entry name" value="TNF RECEPTOR-ASSOCIATED FACTOR 4"/>
    <property type="match status" value="1"/>
</dbReference>
<proteinExistence type="predicted"/>
<gene>
    <name evidence="1" type="ORF">POCTA_138.1.T1340152</name>
</gene>
<dbReference type="AlphaFoldDB" id="A0A8S1XV65"/>
<sequence>MNSKSISQSSKLRSLILDPKSINQHLMCAICKELVIDPRECGRCKTLFCSICINTQLEQNQTCQKCSQNIQLNDPHPIIRNLISEIQIKCTNEGCSQQMQISKLDSHLKQCEQEKTKCPHSGCDFKDTLQQMKIHQYTCGYRTKTCQKCKLIHKMNEGHDCLDVVLKKVKIMEEQIKQQNIIISDIMLKVEQIHKKQNDKNTNFCSNEFEQNLDTPKSDKCQQNNKTCICKKGDAYQCIVCKLSEFLSP</sequence>
<evidence type="ECO:0000313" key="2">
    <source>
        <dbReference type="Proteomes" id="UP000683925"/>
    </source>
</evidence>
<keyword evidence="2" id="KW-1185">Reference proteome</keyword>
<dbReference type="EMBL" id="CAJJDP010000135">
    <property type="protein sequence ID" value="CAD8205140.1"/>
    <property type="molecule type" value="Genomic_DNA"/>
</dbReference>
<protein>
    <submittedName>
        <fullName evidence="1">Uncharacterized protein</fullName>
    </submittedName>
</protein>
<name>A0A8S1XV65_PAROT</name>
<comment type="caution">
    <text evidence="1">The sequence shown here is derived from an EMBL/GenBank/DDBJ whole genome shotgun (WGS) entry which is preliminary data.</text>
</comment>
<evidence type="ECO:0000313" key="1">
    <source>
        <dbReference type="EMBL" id="CAD8205140.1"/>
    </source>
</evidence>
<dbReference type="OrthoDB" id="295927at2759"/>
<dbReference type="Proteomes" id="UP000683925">
    <property type="component" value="Unassembled WGS sequence"/>
</dbReference>
<organism evidence="1 2">
    <name type="scientific">Paramecium octaurelia</name>
    <dbReference type="NCBI Taxonomy" id="43137"/>
    <lineage>
        <taxon>Eukaryota</taxon>
        <taxon>Sar</taxon>
        <taxon>Alveolata</taxon>
        <taxon>Ciliophora</taxon>
        <taxon>Intramacronucleata</taxon>
        <taxon>Oligohymenophorea</taxon>
        <taxon>Peniculida</taxon>
        <taxon>Parameciidae</taxon>
        <taxon>Paramecium</taxon>
    </lineage>
</organism>
<dbReference type="OMA" id="RSACHHI"/>
<accession>A0A8S1XV65</accession>
<dbReference type="PANTHER" id="PTHR10131">
    <property type="entry name" value="TNF RECEPTOR ASSOCIATED FACTOR"/>
    <property type="match status" value="1"/>
</dbReference>